<dbReference type="EMBL" id="JFZV01000043">
    <property type="protein sequence ID" value="KDN13726.1"/>
    <property type="molecule type" value="Genomic_DNA"/>
</dbReference>
<accession>A0A836MMU6</accession>
<dbReference type="PRINTS" id="PR00394">
    <property type="entry name" value="RHSPROTEIN"/>
</dbReference>
<name>A0A836MMU6_9NEIS</name>
<evidence type="ECO:0000313" key="5">
    <source>
        <dbReference type="Proteomes" id="UP000027170"/>
    </source>
</evidence>
<feature type="compositionally biased region" description="Basic and acidic residues" evidence="2">
    <location>
        <begin position="224"/>
        <end position="258"/>
    </location>
</feature>
<comment type="caution">
    <text evidence="4">The sequence shown here is derived from an EMBL/GenBank/DDBJ whole genome shotgun (WGS) entry which is preliminary data.</text>
</comment>
<reference evidence="4 5" key="1">
    <citation type="submission" date="2014-03" db="EMBL/GenBank/DDBJ databases">
        <title>The genomes of two eusocial bee gut symbionts.</title>
        <authorList>
            <person name="Kwong W.K."/>
            <person name="Engel P."/>
            <person name="Koch H."/>
            <person name="Moran N.A."/>
        </authorList>
    </citation>
    <scope>NUCLEOTIDE SEQUENCE [LARGE SCALE GENOMIC DNA]</scope>
    <source>
        <strain evidence="5">wkB29</strain>
    </source>
</reference>
<evidence type="ECO:0000256" key="1">
    <source>
        <dbReference type="ARBA" id="ARBA00022737"/>
    </source>
</evidence>
<sequence length="321" mass="35580">MRVAYGWKPDSDWGTNPLWQANLSEGQTLKNASYHYLISDHLGTPQLAINSTGEQSWKINSDAFGNSELDANNQITMNLRFPGQYYDAETGLSYNYFRDYDAKTGRYIQSDPIGLAGGINTYGYVGGNPLVYSDPTGEIAPALVPAIAAAVRVGIAGIRYCALNPTCSKLATEAIKLGIIGWLTTLPTVPTLSENKIPDGGKCKTKDVEISDANIGGAPNPPDPDDKQNNKNSERKLPKTKKELREDLEKQGFTRKPDSAGGYEQWVRSSDQSKVWIKTNGEVIRTQRVWQKNGLKKYNERQNYWGERLADQSHSTGHFVK</sequence>
<dbReference type="PANTHER" id="PTHR32305:SF15">
    <property type="entry name" value="PROTEIN RHSA-RELATED"/>
    <property type="match status" value="1"/>
</dbReference>
<dbReference type="PANTHER" id="PTHR32305">
    <property type="match status" value="1"/>
</dbReference>
<evidence type="ECO:0000259" key="3">
    <source>
        <dbReference type="Pfam" id="PF25023"/>
    </source>
</evidence>
<gene>
    <name evidence="4" type="ORF">SALWKB29_2240</name>
</gene>
<dbReference type="InterPro" id="IPR022385">
    <property type="entry name" value="Rhs_assc_core"/>
</dbReference>
<dbReference type="Proteomes" id="UP000027170">
    <property type="component" value="Unassembled WGS sequence"/>
</dbReference>
<feature type="domain" description="Teneurin-like YD-shell" evidence="3">
    <location>
        <begin position="30"/>
        <end position="111"/>
    </location>
</feature>
<dbReference type="InterPro" id="IPR050708">
    <property type="entry name" value="T6SS_VgrG/RHS"/>
</dbReference>
<dbReference type="InterPro" id="IPR056823">
    <property type="entry name" value="TEN-like_YD-shell"/>
</dbReference>
<evidence type="ECO:0000313" key="4">
    <source>
        <dbReference type="EMBL" id="KDN13726.1"/>
    </source>
</evidence>
<dbReference type="AlphaFoldDB" id="A0A836MMU6"/>
<protein>
    <recommendedName>
        <fullName evidence="3">Teneurin-like YD-shell domain-containing protein</fullName>
    </recommendedName>
</protein>
<keyword evidence="5" id="KW-1185">Reference proteome</keyword>
<organism evidence="4 5">
    <name type="scientific">Snodgrassella communis</name>
    <dbReference type="NCBI Taxonomy" id="2946699"/>
    <lineage>
        <taxon>Bacteria</taxon>
        <taxon>Pseudomonadati</taxon>
        <taxon>Pseudomonadota</taxon>
        <taxon>Betaproteobacteria</taxon>
        <taxon>Neisseriales</taxon>
        <taxon>Neisseriaceae</taxon>
        <taxon>Snodgrassella</taxon>
    </lineage>
</organism>
<dbReference type="Pfam" id="PF25023">
    <property type="entry name" value="TEN_YD-shell"/>
    <property type="match status" value="1"/>
</dbReference>
<evidence type="ECO:0000256" key="2">
    <source>
        <dbReference type="SAM" id="MobiDB-lite"/>
    </source>
</evidence>
<keyword evidence="1" id="KW-0677">Repeat</keyword>
<proteinExistence type="predicted"/>
<dbReference type="Gene3D" id="2.180.10.10">
    <property type="entry name" value="RHS repeat-associated core"/>
    <property type="match status" value="1"/>
</dbReference>
<dbReference type="NCBIfam" id="TIGR03696">
    <property type="entry name" value="Rhs_assc_core"/>
    <property type="match status" value="1"/>
</dbReference>
<feature type="region of interest" description="Disordered" evidence="2">
    <location>
        <begin position="211"/>
        <end position="265"/>
    </location>
</feature>